<evidence type="ECO:0000256" key="6">
    <source>
        <dbReference type="SAM" id="Phobius"/>
    </source>
</evidence>
<dbReference type="GO" id="GO:0016020">
    <property type="term" value="C:membrane"/>
    <property type="evidence" value="ECO:0007669"/>
    <property type="project" value="UniProtKB-SubCell"/>
</dbReference>
<feature type="transmembrane region" description="Helical" evidence="6">
    <location>
        <begin position="36"/>
        <end position="59"/>
    </location>
</feature>
<feature type="transmembrane region" description="Helical" evidence="6">
    <location>
        <begin position="258"/>
        <end position="277"/>
    </location>
</feature>
<evidence type="ECO:0000256" key="5">
    <source>
        <dbReference type="ARBA" id="ARBA00023136"/>
    </source>
</evidence>
<comment type="similarity">
    <text evidence="2">Belongs to the bile acid:sodium symporter (BASS) (TC 2.A.28) family.</text>
</comment>
<name>A0A7S4EU53_CHRCT</name>
<gene>
    <name evidence="8" type="ORF">PCAR00345_LOCUS4416</name>
</gene>
<dbReference type="InterPro" id="IPR002657">
    <property type="entry name" value="BilAc:Na_symport/Acr3"/>
</dbReference>
<feature type="transmembrane region" description="Helical" evidence="6">
    <location>
        <begin position="223"/>
        <end position="246"/>
    </location>
</feature>
<feature type="chain" id="PRO_5031481547" description="Bile acid:sodium symporter" evidence="7">
    <location>
        <begin position="21"/>
        <end position="357"/>
    </location>
</feature>
<feature type="transmembrane region" description="Helical" evidence="6">
    <location>
        <begin position="163"/>
        <end position="181"/>
    </location>
</feature>
<feature type="transmembrane region" description="Helical" evidence="6">
    <location>
        <begin position="130"/>
        <end position="151"/>
    </location>
</feature>
<feature type="signal peptide" evidence="7">
    <location>
        <begin position="1"/>
        <end position="20"/>
    </location>
</feature>
<dbReference type="PANTHER" id="PTHR10361">
    <property type="entry name" value="SODIUM-BILE ACID COTRANSPORTER"/>
    <property type="match status" value="1"/>
</dbReference>
<evidence type="ECO:0000256" key="2">
    <source>
        <dbReference type="ARBA" id="ARBA00006528"/>
    </source>
</evidence>
<proteinExistence type="inferred from homology"/>
<evidence type="ECO:0000313" key="8">
    <source>
        <dbReference type="EMBL" id="CAE0751831.1"/>
    </source>
</evidence>
<evidence type="ECO:0000256" key="7">
    <source>
        <dbReference type="SAM" id="SignalP"/>
    </source>
</evidence>
<keyword evidence="4 6" id="KW-1133">Transmembrane helix</keyword>
<sequence length="357" mass="37460">MGAAAVSASLLFALVAGVTGGCDPAAILRRFFVVRGLLMGIACQFILLPLLALLALLLFPQPASTAVTLLIVATSPGGGFSGWWCSLVNADVALSVAMTTASTLLTAVALPLNIALYVGLVFGRDVELDWVQLMLNILLVVLAVVLGFLCARRFPRQRPRFSRIGQAAGAALIILGCFTNGSSDAPIWTNSPLWFAAIATPCAVGLIFSMLGARLLRLTNPEAVAVAIECSYQNTGFALTIALSVFPPEKVGAASGVPLFYGVCEVVLIPIFALCAWKAGWTYAPPTEPLCTMLLNDYQPTEASAITALAEQGPTDTRTVHVQIQSTTSLTDFNGQLGADRDAGSTNGSAKWKLPLC</sequence>
<reference evidence="8" key="1">
    <citation type="submission" date="2021-01" db="EMBL/GenBank/DDBJ databases">
        <authorList>
            <person name="Corre E."/>
            <person name="Pelletier E."/>
            <person name="Niang G."/>
            <person name="Scheremetjew M."/>
            <person name="Finn R."/>
            <person name="Kale V."/>
            <person name="Holt S."/>
            <person name="Cochrane G."/>
            <person name="Meng A."/>
            <person name="Brown T."/>
            <person name="Cohen L."/>
        </authorList>
    </citation>
    <scope>NUCLEOTIDE SEQUENCE</scope>
    <source>
        <strain evidence="8">CCMP645</strain>
    </source>
</reference>
<keyword evidence="7" id="KW-0732">Signal</keyword>
<feature type="transmembrane region" description="Helical" evidence="6">
    <location>
        <begin position="104"/>
        <end position="124"/>
    </location>
</feature>
<protein>
    <recommendedName>
        <fullName evidence="9">Bile acid:sodium symporter</fullName>
    </recommendedName>
</protein>
<dbReference type="AlphaFoldDB" id="A0A7S4EU53"/>
<evidence type="ECO:0000256" key="1">
    <source>
        <dbReference type="ARBA" id="ARBA00004141"/>
    </source>
</evidence>
<dbReference type="InterPro" id="IPR004710">
    <property type="entry name" value="Bilac:Na_transpt"/>
</dbReference>
<dbReference type="EMBL" id="HBIZ01007695">
    <property type="protein sequence ID" value="CAE0751831.1"/>
    <property type="molecule type" value="Transcribed_RNA"/>
</dbReference>
<evidence type="ECO:0000256" key="3">
    <source>
        <dbReference type="ARBA" id="ARBA00022692"/>
    </source>
</evidence>
<comment type="subcellular location">
    <subcellularLocation>
        <location evidence="1">Membrane</location>
        <topology evidence="1">Multi-pass membrane protein</topology>
    </subcellularLocation>
</comment>
<dbReference type="InterPro" id="IPR038770">
    <property type="entry name" value="Na+/solute_symporter_sf"/>
</dbReference>
<evidence type="ECO:0008006" key="9">
    <source>
        <dbReference type="Google" id="ProtNLM"/>
    </source>
</evidence>
<dbReference type="Pfam" id="PF01758">
    <property type="entry name" value="SBF"/>
    <property type="match status" value="1"/>
</dbReference>
<evidence type="ECO:0000256" key="4">
    <source>
        <dbReference type="ARBA" id="ARBA00022989"/>
    </source>
</evidence>
<accession>A0A7S4EU53</accession>
<dbReference type="Gene3D" id="1.20.1530.20">
    <property type="match status" value="1"/>
</dbReference>
<dbReference type="PANTHER" id="PTHR10361:SF28">
    <property type="entry name" value="P3 PROTEIN-RELATED"/>
    <property type="match status" value="1"/>
</dbReference>
<organism evidence="8">
    <name type="scientific">Chrysotila carterae</name>
    <name type="common">Marine alga</name>
    <name type="synonym">Syracosphaera carterae</name>
    <dbReference type="NCBI Taxonomy" id="13221"/>
    <lineage>
        <taxon>Eukaryota</taxon>
        <taxon>Haptista</taxon>
        <taxon>Haptophyta</taxon>
        <taxon>Prymnesiophyceae</taxon>
        <taxon>Isochrysidales</taxon>
        <taxon>Isochrysidaceae</taxon>
        <taxon>Chrysotila</taxon>
    </lineage>
</organism>
<keyword evidence="5 6" id="KW-0472">Membrane</keyword>
<feature type="transmembrane region" description="Helical" evidence="6">
    <location>
        <begin position="193"/>
        <end position="211"/>
    </location>
</feature>
<keyword evidence="3 6" id="KW-0812">Transmembrane</keyword>